<reference evidence="1 2" key="1">
    <citation type="submission" date="2018-06" db="EMBL/GenBank/DDBJ databases">
        <authorList>
            <consortium name="Pathogen Informatics"/>
            <person name="Doyle S."/>
        </authorList>
    </citation>
    <scope>NUCLEOTIDE SEQUENCE [LARGE SCALE GENOMIC DNA]</scope>
    <source>
        <strain evidence="1 2">NCTC12860</strain>
    </source>
</reference>
<evidence type="ECO:0000313" key="2">
    <source>
        <dbReference type="Proteomes" id="UP000253846"/>
    </source>
</evidence>
<accession>A0A336NCK3</accession>
<dbReference type="AlphaFoldDB" id="A0A336NCK3"/>
<dbReference type="EMBL" id="UFTD01000001">
    <property type="protein sequence ID" value="SSZ39379.1"/>
    <property type="molecule type" value="Genomic_DNA"/>
</dbReference>
<gene>
    <name evidence="1" type="ORF">NCTC12860_00591</name>
</gene>
<name>A0A336NCK3_BARGR</name>
<protein>
    <submittedName>
        <fullName evidence="1">Uncharacterized protein</fullName>
    </submittedName>
</protein>
<sequence>MRCACFLSRWAFLGVECGARIGGRVFVNGGEV</sequence>
<proteinExistence type="predicted"/>
<dbReference type="Proteomes" id="UP000253846">
    <property type="component" value="Unassembled WGS sequence"/>
</dbReference>
<organism evidence="1 2">
    <name type="scientific">Bartonella grahamii</name>
    <dbReference type="NCBI Taxonomy" id="33045"/>
    <lineage>
        <taxon>Bacteria</taxon>
        <taxon>Pseudomonadati</taxon>
        <taxon>Pseudomonadota</taxon>
        <taxon>Alphaproteobacteria</taxon>
        <taxon>Hyphomicrobiales</taxon>
        <taxon>Bartonellaceae</taxon>
        <taxon>Bartonella</taxon>
    </lineage>
</organism>
<evidence type="ECO:0000313" key="1">
    <source>
        <dbReference type="EMBL" id="SSZ39379.1"/>
    </source>
</evidence>